<dbReference type="CDD" id="cd18788">
    <property type="entry name" value="SF2_C_XPD"/>
    <property type="match status" value="1"/>
</dbReference>
<feature type="binding site" evidence="17">
    <location>
        <position position="161"/>
    </location>
    <ligand>
        <name>[4Fe-4S] cluster</name>
        <dbReference type="ChEBI" id="CHEBI:49883"/>
    </ligand>
</feature>
<comment type="function">
    <text evidence="17">A probable ATP-dependent DNA helicase implicated in DNA repair and the maintenance of genomic stability. Acts as an anti-recombinase to counteract toxic recombination and limit crossover during meiosis. Regulates meiotic recombination and crossover homeostasis by physically dissociating strand invasion events and thereby promotes noncrossover repair by meiotic synthesis dependent strand annealing (SDSA) as well as disassembly of D loop recombination intermediates.</text>
</comment>
<feature type="binding site" evidence="17">
    <location>
        <position position="143"/>
    </location>
    <ligand>
        <name>[4Fe-4S] cluster</name>
        <dbReference type="ChEBI" id="CHEBI:49883"/>
    </ligand>
</feature>
<dbReference type="EC" id="5.6.2.-" evidence="17"/>
<dbReference type="InterPro" id="IPR057498">
    <property type="entry name" value="Rtel1_ARCH"/>
</dbReference>
<dbReference type="GO" id="GO:0090657">
    <property type="term" value="P:telomeric loop disassembly"/>
    <property type="evidence" value="ECO:0007669"/>
    <property type="project" value="TreeGrafter"/>
</dbReference>
<keyword evidence="6 17" id="KW-0378">Hydrolase</keyword>
<dbReference type="GO" id="GO:0005524">
    <property type="term" value="F:ATP binding"/>
    <property type="evidence" value="ECO:0007669"/>
    <property type="project" value="UniProtKB-UniRule"/>
</dbReference>
<dbReference type="GO" id="GO:0006310">
    <property type="term" value="P:DNA recombination"/>
    <property type="evidence" value="ECO:0007669"/>
    <property type="project" value="InterPro"/>
</dbReference>
<dbReference type="EMBL" id="QCYY01000940">
    <property type="protein sequence ID" value="ROT81658.1"/>
    <property type="molecule type" value="Genomic_DNA"/>
</dbReference>
<dbReference type="GO" id="GO:0003677">
    <property type="term" value="F:DNA binding"/>
    <property type="evidence" value="ECO:0007669"/>
    <property type="project" value="UniProtKB-UniRule"/>
</dbReference>
<evidence type="ECO:0000256" key="15">
    <source>
        <dbReference type="ARBA" id="ARBA00049360"/>
    </source>
</evidence>
<evidence type="ECO:0000256" key="7">
    <source>
        <dbReference type="ARBA" id="ARBA00022806"/>
    </source>
</evidence>
<dbReference type="GO" id="GO:0045910">
    <property type="term" value="P:negative regulation of DNA recombination"/>
    <property type="evidence" value="ECO:0007669"/>
    <property type="project" value="TreeGrafter"/>
</dbReference>
<name>A0A3R7MH68_PENVA</name>
<evidence type="ECO:0000256" key="18">
    <source>
        <dbReference type="SAM" id="MobiDB-lite"/>
    </source>
</evidence>
<evidence type="ECO:0000256" key="17">
    <source>
        <dbReference type="HAMAP-Rule" id="MF_03065"/>
    </source>
</evidence>
<dbReference type="GO" id="GO:0005634">
    <property type="term" value="C:nucleus"/>
    <property type="evidence" value="ECO:0007669"/>
    <property type="project" value="UniProtKB-SubCell"/>
</dbReference>
<dbReference type="PANTHER" id="PTHR11472">
    <property type="entry name" value="DNA REPAIR DEAD HELICASE RAD3/XP-D SUBFAMILY MEMBER"/>
    <property type="match status" value="1"/>
</dbReference>
<comment type="similarity">
    <text evidence="17">Belongs to the helicase family. RAD3/XPD subfamily.</text>
</comment>
<dbReference type="STRING" id="6689.A0A3R7MH68"/>
<dbReference type="FunFam" id="3.40.50.300:FF:000431">
    <property type="entry name" value="Regulator of telomere elongation helicase 1"/>
    <property type="match status" value="1"/>
</dbReference>
<feature type="domain" description="Helicase ATP-binding" evidence="19">
    <location>
        <begin position="7"/>
        <end position="305"/>
    </location>
</feature>
<evidence type="ECO:0000256" key="5">
    <source>
        <dbReference type="ARBA" id="ARBA00022763"/>
    </source>
</evidence>
<accession>A0A3R7MH68</accession>
<keyword evidence="10 17" id="KW-0411">Iron-sulfur</keyword>
<evidence type="ECO:0000256" key="6">
    <source>
        <dbReference type="ARBA" id="ARBA00022801"/>
    </source>
</evidence>
<dbReference type="GO" id="GO:0010569">
    <property type="term" value="P:regulation of double-strand break repair via homologous recombination"/>
    <property type="evidence" value="ECO:0007669"/>
    <property type="project" value="UniProtKB-UniRule"/>
</dbReference>
<reference evidence="20 21" key="2">
    <citation type="submission" date="2019-01" db="EMBL/GenBank/DDBJ databases">
        <title>The decoding of complex shrimp genome reveals the adaptation for benthos swimmer, frequently molting mechanism and breeding impact on genome.</title>
        <authorList>
            <person name="Sun Y."/>
            <person name="Gao Y."/>
            <person name="Yu Y."/>
        </authorList>
    </citation>
    <scope>NUCLEOTIDE SEQUENCE [LARGE SCALE GENOMIC DNA]</scope>
    <source>
        <tissue evidence="20">Muscle</tissue>
    </source>
</reference>
<feature type="region of interest" description="Disordered" evidence="18">
    <location>
        <begin position="883"/>
        <end position="926"/>
    </location>
</feature>
<evidence type="ECO:0000256" key="4">
    <source>
        <dbReference type="ARBA" id="ARBA00022741"/>
    </source>
</evidence>
<dbReference type="GO" id="GO:0070182">
    <property type="term" value="F:DNA polymerase binding"/>
    <property type="evidence" value="ECO:0007669"/>
    <property type="project" value="TreeGrafter"/>
</dbReference>
<feature type="compositionally biased region" description="Polar residues" evidence="18">
    <location>
        <begin position="914"/>
        <end position="926"/>
    </location>
</feature>
<keyword evidence="4 17" id="KW-0547">Nucleotide-binding</keyword>
<dbReference type="Gene3D" id="3.40.50.300">
    <property type="entry name" value="P-loop containing nucleotide triphosphate hydrolases"/>
    <property type="match status" value="2"/>
</dbReference>
<keyword evidence="13 17" id="KW-0413">Isomerase</keyword>
<dbReference type="Pfam" id="PF13307">
    <property type="entry name" value="Helicase_C_2"/>
    <property type="match status" value="1"/>
</dbReference>
<dbReference type="GO" id="GO:0016887">
    <property type="term" value="F:ATP hydrolysis activity"/>
    <property type="evidence" value="ECO:0007669"/>
    <property type="project" value="RHEA"/>
</dbReference>
<dbReference type="InterPro" id="IPR014001">
    <property type="entry name" value="Helicase_ATP-bd"/>
</dbReference>
<keyword evidence="5 17" id="KW-0227">DNA damage</keyword>
<reference evidence="20 21" key="1">
    <citation type="submission" date="2018-04" db="EMBL/GenBank/DDBJ databases">
        <authorList>
            <person name="Zhang X."/>
            <person name="Yuan J."/>
            <person name="Li F."/>
            <person name="Xiang J."/>
        </authorList>
    </citation>
    <scope>NUCLEOTIDE SEQUENCE [LARGE SCALE GENOMIC DNA]</scope>
    <source>
        <tissue evidence="20">Muscle</tissue>
    </source>
</reference>
<keyword evidence="2 17" id="KW-0004">4Fe-4S</keyword>
<dbReference type="GO" id="GO:0006260">
    <property type="term" value="P:DNA replication"/>
    <property type="evidence" value="ECO:0007669"/>
    <property type="project" value="InterPro"/>
</dbReference>
<feature type="compositionally biased region" description="Polar residues" evidence="18">
    <location>
        <begin position="891"/>
        <end position="908"/>
    </location>
</feature>
<evidence type="ECO:0000256" key="14">
    <source>
        <dbReference type="ARBA" id="ARBA00023242"/>
    </source>
</evidence>
<evidence type="ECO:0000256" key="10">
    <source>
        <dbReference type="ARBA" id="ARBA00023014"/>
    </source>
</evidence>
<dbReference type="PROSITE" id="PS51193">
    <property type="entry name" value="HELICASE_ATP_BIND_2"/>
    <property type="match status" value="1"/>
</dbReference>
<dbReference type="SMART" id="SM00488">
    <property type="entry name" value="DEXDc2"/>
    <property type="match status" value="1"/>
</dbReference>
<feature type="binding site" evidence="17">
    <location>
        <position position="205"/>
    </location>
    <ligand>
        <name>[4Fe-4S] cluster</name>
        <dbReference type="ChEBI" id="CHEBI:49883"/>
    </ligand>
</feature>
<evidence type="ECO:0000256" key="8">
    <source>
        <dbReference type="ARBA" id="ARBA00022840"/>
    </source>
</evidence>
<dbReference type="GO" id="GO:1904430">
    <property type="term" value="P:negative regulation of t-circle formation"/>
    <property type="evidence" value="ECO:0007669"/>
    <property type="project" value="TreeGrafter"/>
</dbReference>
<evidence type="ECO:0000256" key="13">
    <source>
        <dbReference type="ARBA" id="ARBA00023235"/>
    </source>
</evidence>
<dbReference type="GO" id="GO:0006281">
    <property type="term" value="P:DNA repair"/>
    <property type="evidence" value="ECO:0007669"/>
    <property type="project" value="UniProtKB-UniRule"/>
</dbReference>
<comment type="catalytic activity">
    <reaction evidence="15 17">
        <text>ATP + H2O = ADP + phosphate + H(+)</text>
        <dbReference type="Rhea" id="RHEA:13065"/>
        <dbReference type="ChEBI" id="CHEBI:15377"/>
        <dbReference type="ChEBI" id="CHEBI:15378"/>
        <dbReference type="ChEBI" id="CHEBI:30616"/>
        <dbReference type="ChEBI" id="CHEBI:43474"/>
        <dbReference type="ChEBI" id="CHEBI:456216"/>
    </reaction>
</comment>
<dbReference type="PANTHER" id="PTHR11472:SF34">
    <property type="entry name" value="REGULATOR OF TELOMERE ELONGATION HELICASE 1"/>
    <property type="match status" value="1"/>
</dbReference>
<dbReference type="Proteomes" id="UP000283509">
    <property type="component" value="Unassembled WGS sequence"/>
</dbReference>
<dbReference type="InterPro" id="IPR006555">
    <property type="entry name" value="ATP-dep_Helicase_C"/>
</dbReference>
<evidence type="ECO:0000256" key="3">
    <source>
        <dbReference type="ARBA" id="ARBA00022723"/>
    </source>
</evidence>
<keyword evidence="9 17" id="KW-0408">Iron</keyword>
<proteinExistence type="inferred from homology"/>
<keyword evidence="14 17" id="KW-0539">Nucleus</keyword>
<protein>
    <recommendedName>
        <fullName evidence="16 17">Regulator of telomere elongation helicase 1 homolog</fullName>
        <ecNumber evidence="17">5.6.2.-</ecNumber>
    </recommendedName>
</protein>
<dbReference type="CDD" id="cd17970">
    <property type="entry name" value="DEAHc_FancJ"/>
    <property type="match status" value="1"/>
</dbReference>
<comment type="subcellular location">
    <subcellularLocation>
        <location evidence="1 17">Nucleus</location>
    </subcellularLocation>
</comment>
<evidence type="ECO:0000256" key="9">
    <source>
        <dbReference type="ARBA" id="ARBA00023004"/>
    </source>
</evidence>
<gene>
    <name evidence="20" type="ORF">C7M84_025184</name>
</gene>
<evidence type="ECO:0000256" key="1">
    <source>
        <dbReference type="ARBA" id="ARBA00004123"/>
    </source>
</evidence>
<dbReference type="Pfam" id="PF23109">
    <property type="entry name" value="ARCH_RTEL1"/>
    <property type="match status" value="1"/>
</dbReference>
<sequence length="1045" mass="116402">MPEVVLEGVPVRFPFEPYEVQKAYMSKVIQCLQQGVNGILESPTGTGKTLCLLCSTLAWLEVKKAEHKARLHNVAGGDADFMSSLSSQLKAGSGSAWGEKNAPPKIIYSSRTHSQLSQAVNELKRTTYSYLKVAVLGSRDQMCIHPEVSKETNNNNKVHMCQLRVKAKTCYFNNQVEAKKDDPEVRQKALDIEDLVKVGRKKTFCPYYMARELKQDADIIFLPYNYLLDPKSRKAHGVELQGNIVIFDEAHNVEKMCEEAASLQIRSTDIALCIDEVTQVMKKMQEMSEGSNIAANDVSEVMPEDFNADDLYTLKALFLELEKAIDSIPIKMGDTGTTYPGSYMFELLEKAEITHHKKNVILEVLEKLVQYLTTNSASPFQRKGAGLQKFSELIKVVFSKDNFSLQHMEYVKQCYKVHVSMEENKKKGGARQDGWGAVKTTNVSNKVGRVISYWCFNPGFGMKDLSEQGIKCILLTSGTLCPLESFTSELQVSFPIQLENPHIIQRHQVWVGTICNGPDGFNLNSSYQNRSDPRYISSLGQTILNFSRIVPDGLLIFFPSYPIMRSCRDEWQNSGIWGRISATKPIFVEPQTKDEFHNAMTEYYQKINDPALKGACFMAVSEGLDFANRNGRAVIITGLPYPPFKDPRVMLKQKYLEETRLKNKVGLTGQEWYKLEASRAVNQAIGRVIRHKDDYGAIILCDNRFAAPNFRTQLSAWVRPFMNSYSTFGPALRDIIQFFKNAQVLLPQPEEKSGKPSISAAYEEPPAAVGAAPVHAHALQAAPARLVVSDATRQKIGQALAEKEDYNNMWSNMNYKKSDGASEKREGGDKSLFSALEKKTSVVDFNSLQSTSQVSCKYDTLQVGNKKRKIKIVSKGEKDLADFLKGPGPSQAASQASQGVTAEGTSCSPEMFSSPGNSQELISGAQKSTTKASSSGVLGSGKVSTSAAVAAISSGKENGETKKLGSIADYIKDVKSQLNKEQYGLFSSAVKNYQKSKDYDTVVGTLASLFSQDVEHHRLFRKFEQFLSKDHRLAFRQSCEEMLDR</sequence>
<keyword evidence="12 17" id="KW-0234">DNA repair</keyword>
<dbReference type="NCBIfam" id="TIGR00604">
    <property type="entry name" value="rad3"/>
    <property type="match status" value="1"/>
</dbReference>
<dbReference type="InterPro" id="IPR010614">
    <property type="entry name" value="RAD3-like_helicase_DEAD"/>
</dbReference>
<keyword evidence="7 17" id="KW-0347">Helicase</keyword>
<evidence type="ECO:0000313" key="20">
    <source>
        <dbReference type="EMBL" id="ROT81658.1"/>
    </source>
</evidence>
<dbReference type="SUPFAM" id="SSF52540">
    <property type="entry name" value="P-loop containing nucleoside triphosphate hydrolases"/>
    <property type="match status" value="2"/>
</dbReference>
<dbReference type="Gene3D" id="1.20.1160.20">
    <property type="match status" value="1"/>
</dbReference>
<evidence type="ECO:0000313" key="21">
    <source>
        <dbReference type="Proteomes" id="UP000283509"/>
    </source>
</evidence>
<feature type="binding site" evidence="17">
    <location>
        <position position="170"/>
    </location>
    <ligand>
        <name>[4Fe-4S] cluster</name>
        <dbReference type="ChEBI" id="CHEBI:49883"/>
    </ligand>
</feature>
<keyword evidence="21" id="KW-1185">Reference proteome</keyword>
<keyword evidence="3 17" id="KW-0479">Metal-binding</keyword>
<dbReference type="InterPro" id="IPR045028">
    <property type="entry name" value="DinG/Rad3-like"/>
</dbReference>
<dbReference type="Pfam" id="PF23116">
    <property type="entry name" value="HHD_RTEL1"/>
    <property type="match status" value="1"/>
</dbReference>
<comment type="caution">
    <text evidence="20">The sequence shown here is derived from an EMBL/GenBank/DDBJ whole genome shotgun (WGS) entry which is preliminary data.</text>
</comment>
<keyword evidence="8 17" id="KW-0067">ATP-binding</keyword>
<keyword evidence="11 17" id="KW-0238">DNA-binding</keyword>
<dbReference type="InterPro" id="IPR014013">
    <property type="entry name" value="Helic_SF1/SF2_ATP-bd_DinG/Rad3"/>
</dbReference>
<organism evidence="20 21">
    <name type="scientific">Penaeus vannamei</name>
    <name type="common">Whiteleg shrimp</name>
    <name type="synonym">Litopenaeus vannamei</name>
    <dbReference type="NCBI Taxonomy" id="6689"/>
    <lineage>
        <taxon>Eukaryota</taxon>
        <taxon>Metazoa</taxon>
        <taxon>Ecdysozoa</taxon>
        <taxon>Arthropoda</taxon>
        <taxon>Crustacea</taxon>
        <taxon>Multicrustacea</taxon>
        <taxon>Malacostraca</taxon>
        <taxon>Eumalacostraca</taxon>
        <taxon>Eucarida</taxon>
        <taxon>Decapoda</taxon>
        <taxon>Dendrobranchiata</taxon>
        <taxon>Penaeoidea</taxon>
        <taxon>Penaeidae</taxon>
        <taxon>Penaeus</taxon>
    </lineage>
</organism>
<dbReference type="OrthoDB" id="19182at2759"/>
<dbReference type="SMART" id="SM00487">
    <property type="entry name" value="DEXDc"/>
    <property type="match status" value="1"/>
</dbReference>
<dbReference type="Pfam" id="PF06733">
    <property type="entry name" value="DEAD_2"/>
    <property type="match status" value="1"/>
</dbReference>
<dbReference type="InterPro" id="IPR027417">
    <property type="entry name" value="P-loop_NTPase"/>
</dbReference>
<dbReference type="InterPro" id="IPR013020">
    <property type="entry name" value="Rad3/Chl1-like"/>
</dbReference>
<dbReference type="GO" id="GO:0003678">
    <property type="term" value="F:DNA helicase activity"/>
    <property type="evidence" value="ECO:0007669"/>
    <property type="project" value="UniProtKB-UniRule"/>
</dbReference>
<evidence type="ECO:0000259" key="19">
    <source>
        <dbReference type="PROSITE" id="PS51193"/>
    </source>
</evidence>
<evidence type="ECO:0000256" key="11">
    <source>
        <dbReference type="ARBA" id="ARBA00023125"/>
    </source>
</evidence>
<evidence type="ECO:0000256" key="2">
    <source>
        <dbReference type="ARBA" id="ARBA00022485"/>
    </source>
</evidence>
<dbReference type="HAMAP" id="MF_03065">
    <property type="entry name" value="RTEL1"/>
    <property type="match status" value="1"/>
</dbReference>
<evidence type="ECO:0000256" key="12">
    <source>
        <dbReference type="ARBA" id="ARBA00023204"/>
    </source>
</evidence>
<dbReference type="GO" id="GO:0046872">
    <property type="term" value="F:metal ion binding"/>
    <property type="evidence" value="ECO:0007669"/>
    <property type="project" value="UniProtKB-UniRule"/>
</dbReference>
<dbReference type="AlphaFoldDB" id="A0A3R7MH68"/>
<dbReference type="InterPro" id="IPR030845">
    <property type="entry name" value="RTEL1"/>
</dbReference>
<dbReference type="GO" id="GO:0051539">
    <property type="term" value="F:4 iron, 4 sulfur cluster binding"/>
    <property type="evidence" value="ECO:0007669"/>
    <property type="project" value="UniProtKB-UniRule"/>
</dbReference>
<dbReference type="InterPro" id="IPR006554">
    <property type="entry name" value="Helicase-like_DEXD_c2"/>
</dbReference>
<evidence type="ECO:0000256" key="16">
    <source>
        <dbReference type="ARBA" id="ARBA00073810"/>
    </source>
</evidence>
<dbReference type="SMART" id="SM00491">
    <property type="entry name" value="HELICc2"/>
    <property type="match status" value="1"/>
</dbReference>